<organism evidence="3">
    <name type="scientific">Glycine soja</name>
    <name type="common">Wild soybean</name>
    <dbReference type="NCBI Taxonomy" id="3848"/>
    <lineage>
        <taxon>Eukaryota</taxon>
        <taxon>Viridiplantae</taxon>
        <taxon>Streptophyta</taxon>
        <taxon>Embryophyta</taxon>
        <taxon>Tracheophyta</taxon>
        <taxon>Spermatophyta</taxon>
        <taxon>Magnoliopsida</taxon>
        <taxon>eudicotyledons</taxon>
        <taxon>Gunneridae</taxon>
        <taxon>Pentapetalae</taxon>
        <taxon>rosids</taxon>
        <taxon>fabids</taxon>
        <taxon>Fabales</taxon>
        <taxon>Fabaceae</taxon>
        <taxon>Papilionoideae</taxon>
        <taxon>50 kb inversion clade</taxon>
        <taxon>NPAAA clade</taxon>
        <taxon>indigoferoid/millettioid clade</taxon>
        <taxon>Phaseoleae</taxon>
        <taxon>Glycine</taxon>
        <taxon>Glycine subgen. Soja</taxon>
    </lineage>
</organism>
<keyword evidence="2" id="KW-0833">Ubl conjugation pathway</keyword>
<protein>
    <submittedName>
        <fullName evidence="3">Cullin-associated NEDD8-dissociated protein 1</fullName>
    </submittedName>
</protein>
<reference evidence="3" key="1">
    <citation type="submission" date="2014-07" db="EMBL/GenBank/DDBJ databases">
        <title>Identification of a novel salt tolerance gene in wild soybean by whole-genome sequencing.</title>
        <authorList>
            <person name="Lam H.-M."/>
            <person name="Qi X."/>
            <person name="Li M.-W."/>
            <person name="Liu X."/>
            <person name="Xie M."/>
            <person name="Ni M."/>
            <person name="Xu X."/>
        </authorList>
    </citation>
    <scope>NUCLEOTIDE SEQUENCE [LARGE SCALE GENOMIC DNA]</scope>
    <source>
        <tissue evidence="3">Root</tissue>
    </source>
</reference>
<accession>A0A0B2SLF1</accession>
<evidence type="ECO:0000256" key="2">
    <source>
        <dbReference type="ARBA" id="ARBA00022786"/>
    </source>
</evidence>
<keyword evidence="1" id="KW-0677">Repeat</keyword>
<dbReference type="Proteomes" id="UP000053555">
    <property type="component" value="Unassembled WGS sequence"/>
</dbReference>
<evidence type="ECO:0000313" key="3">
    <source>
        <dbReference type="EMBL" id="KHN47516.1"/>
    </source>
</evidence>
<dbReference type="EMBL" id="KN640584">
    <property type="protein sequence ID" value="KHN47516.1"/>
    <property type="molecule type" value="Genomic_DNA"/>
</dbReference>
<proteinExistence type="predicted"/>
<dbReference type="Gene3D" id="1.25.10.10">
    <property type="entry name" value="Leucine-rich Repeat Variant"/>
    <property type="match status" value="1"/>
</dbReference>
<dbReference type="InterPro" id="IPR039852">
    <property type="entry name" value="CAND1/CAND2"/>
</dbReference>
<sequence length="56" mass="6291">MLIKDNNRVVIMSMQHVRRAAVLAISTLAHNKPNLIKGLLPDLLPLLYDQTIVKVT</sequence>
<dbReference type="InterPro" id="IPR011989">
    <property type="entry name" value="ARM-like"/>
</dbReference>
<dbReference type="GO" id="GO:0010265">
    <property type="term" value="P:SCF complex assembly"/>
    <property type="evidence" value="ECO:0007669"/>
    <property type="project" value="InterPro"/>
</dbReference>
<dbReference type="PANTHER" id="PTHR12696">
    <property type="entry name" value="TIP120"/>
    <property type="match status" value="1"/>
</dbReference>
<dbReference type="Pfam" id="PF13513">
    <property type="entry name" value="HEAT_EZ"/>
    <property type="match status" value="1"/>
</dbReference>
<name>A0A0B2SLF1_GLYSO</name>
<evidence type="ECO:0000256" key="1">
    <source>
        <dbReference type="ARBA" id="ARBA00022737"/>
    </source>
</evidence>
<dbReference type="AlphaFoldDB" id="A0A0B2SLF1"/>
<gene>
    <name evidence="3" type="ORF">glysoja_043505</name>
</gene>